<organism evidence="5 6">
    <name type="scientific">Roseicella aerolata</name>
    <dbReference type="NCBI Taxonomy" id="2883479"/>
    <lineage>
        <taxon>Bacteria</taxon>
        <taxon>Pseudomonadati</taxon>
        <taxon>Pseudomonadota</taxon>
        <taxon>Alphaproteobacteria</taxon>
        <taxon>Acetobacterales</taxon>
        <taxon>Roseomonadaceae</taxon>
        <taxon>Roseicella</taxon>
    </lineage>
</organism>
<dbReference type="SUPFAM" id="SSF47240">
    <property type="entry name" value="Ferritin-like"/>
    <property type="match status" value="1"/>
</dbReference>
<keyword evidence="2" id="KW-0479">Metal-binding</keyword>
<feature type="binding site" evidence="2">
    <location>
        <position position="66"/>
    </location>
    <ligand>
        <name>Mn(2+)</name>
        <dbReference type="ChEBI" id="CHEBI:29035"/>
        <label>2</label>
    </ligand>
</feature>
<reference evidence="5" key="1">
    <citation type="submission" date="2021-10" db="EMBL/GenBank/DDBJ databases">
        <title>Roseicella aerolatum sp. nov., isolated from aerosols of e-waste dismantling site.</title>
        <authorList>
            <person name="Qin T."/>
        </authorList>
    </citation>
    <scope>NUCLEOTIDE SEQUENCE</scope>
    <source>
        <strain evidence="5">GB24</strain>
    </source>
</reference>
<dbReference type="Gene3D" id="1.20.1260.10">
    <property type="match status" value="1"/>
</dbReference>
<feature type="binding site" evidence="2">
    <location>
        <position position="69"/>
    </location>
    <ligand>
        <name>Mn(2+)</name>
        <dbReference type="ChEBI" id="CHEBI:29035"/>
        <label>1</label>
    </ligand>
</feature>
<comment type="caution">
    <text evidence="5">The sequence shown here is derived from an EMBL/GenBank/DDBJ whole genome shotgun (WGS) entry which is preliminary data.</text>
</comment>
<proteinExistence type="inferred from homology"/>
<sequence length="295" mass="31742">MFYTDGKLQYPVRVEKPNPIFARALQQAIGGVEGEIRVMMQYLFQGWGSRGPKKYRDMLINTGTEEIGHIEMLATAVALNLEGAPLSLQEDVANDGVAGAILGGMNLRHILSTGLAATPENANGVPFNASHVYASGNITADMVANVTAEATGRALAVRLYGMTDDPGMRDMLSFLIARDTMHQQQWLAVIEELGGWEKALPIPNSFPQEQEANRFSYAYFGHRTDKQVPAGRWTTGPSYDGNGKFEPMISEPLGQEPVLAPPRPDSGAQTEQVKGGPATPQAANDPTMGGSPNVA</sequence>
<evidence type="ECO:0000256" key="3">
    <source>
        <dbReference type="PIRSR" id="PIRSR607760-2"/>
    </source>
</evidence>
<comment type="similarity">
    <text evidence="1">Belongs to the manganese catalase family.</text>
</comment>
<keyword evidence="6" id="KW-1185">Reference proteome</keyword>
<comment type="cofactor">
    <cofactor evidence="2">
        <name>Mn(2+)</name>
        <dbReference type="ChEBI" id="CHEBI:29035"/>
    </cofactor>
    <text evidence="2">Binds 2 manganese ions per subunit.</text>
</comment>
<gene>
    <name evidence="5" type="ORF">LHA35_12015</name>
</gene>
<dbReference type="GO" id="GO:0046872">
    <property type="term" value="F:metal ion binding"/>
    <property type="evidence" value="ECO:0007669"/>
    <property type="project" value="UniProtKB-KW"/>
</dbReference>
<evidence type="ECO:0000313" key="6">
    <source>
        <dbReference type="Proteomes" id="UP001139311"/>
    </source>
</evidence>
<comment type="cofactor">
    <cofactor evidence="3">
        <name>Ca(2+)</name>
        <dbReference type="ChEBI" id="CHEBI:29108"/>
    </cofactor>
    <text evidence="3">Binds 1 Ca(2+) ion per subunit.</text>
</comment>
<dbReference type="InterPro" id="IPR009078">
    <property type="entry name" value="Ferritin-like_SF"/>
</dbReference>
<feature type="binding site" evidence="2">
    <location>
        <position position="182"/>
    </location>
    <ligand>
        <name>Mn(2+)</name>
        <dbReference type="ChEBI" id="CHEBI:29035"/>
        <label>1</label>
    </ligand>
</feature>
<protein>
    <submittedName>
        <fullName evidence="5">Manganese catalase family protein</fullName>
    </submittedName>
</protein>
<evidence type="ECO:0000256" key="4">
    <source>
        <dbReference type="SAM" id="MobiDB-lite"/>
    </source>
</evidence>
<dbReference type="RefSeq" id="WP_226608513.1">
    <property type="nucleotide sequence ID" value="NZ_JAJAQI010000016.1"/>
</dbReference>
<dbReference type="EMBL" id="JAJAQI010000016">
    <property type="protein sequence ID" value="MCB4822462.1"/>
    <property type="molecule type" value="Genomic_DNA"/>
</dbReference>
<evidence type="ECO:0000313" key="5">
    <source>
        <dbReference type="EMBL" id="MCB4822462.1"/>
    </source>
</evidence>
<feature type="binding site" evidence="3">
    <location>
        <position position="57"/>
    </location>
    <ligand>
        <name>Ca(2+)</name>
        <dbReference type="ChEBI" id="CHEBI:29108"/>
    </ligand>
</feature>
<dbReference type="InterPro" id="IPR007760">
    <property type="entry name" value="Mn_catalase"/>
</dbReference>
<dbReference type="InterPro" id="IPR012347">
    <property type="entry name" value="Ferritin-like"/>
</dbReference>
<keyword evidence="3" id="KW-0106">Calcium</keyword>
<dbReference type="CDD" id="cd01051">
    <property type="entry name" value="Mn_catalase"/>
    <property type="match status" value="1"/>
</dbReference>
<feature type="region of interest" description="Disordered" evidence="4">
    <location>
        <begin position="227"/>
        <end position="295"/>
    </location>
</feature>
<keyword evidence="2" id="KW-0464">Manganese</keyword>
<dbReference type="Proteomes" id="UP001139311">
    <property type="component" value="Unassembled WGS sequence"/>
</dbReference>
<feature type="binding site" evidence="2">
    <location>
        <position position="35"/>
    </location>
    <ligand>
        <name>Mn(2+)</name>
        <dbReference type="ChEBI" id="CHEBI:29035"/>
        <label>1</label>
    </ligand>
</feature>
<dbReference type="AlphaFoldDB" id="A0A9X1IDF9"/>
<dbReference type="Pfam" id="PF05067">
    <property type="entry name" value="Mn_catalase"/>
    <property type="match status" value="1"/>
</dbReference>
<feature type="binding site" evidence="2">
    <location>
        <position position="149"/>
    </location>
    <ligand>
        <name>Mn(2+)</name>
        <dbReference type="ChEBI" id="CHEBI:29035"/>
        <label>1</label>
    </ligand>
</feature>
<dbReference type="InterPro" id="IPR039377">
    <property type="entry name" value="Mn_catalase_dom"/>
</dbReference>
<name>A0A9X1IDF9_9PROT</name>
<evidence type="ECO:0000256" key="2">
    <source>
        <dbReference type="PIRSR" id="PIRSR607760-1"/>
    </source>
</evidence>
<evidence type="ECO:0000256" key="1">
    <source>
        <dbReference type="ARBA" id="ARBA00007644"/>
    </source>
</evidence>
<accession>A0A9X1IDF9</accession>